<dbReference type="InterPro" id="IPR011006">
    <property type="entry name" value="CheY-like_superfamily"/>
</dbReference>
<dbReference type="InterPro" id="IPR050469">
    <property type="entry name" value="Diguanylate_Cyclase"/>
</dbReference>
<evidence type="ECO:0000259" key="4">
    <source>
        <dbReference type="PROSITE" id="PS50110"/>
    </source>
</evidence>
<dbReference type="Gene3D" id="3.30.70.270">
    <property type="match status" value="1"/>
</dbReference>
<comment type="caution">
    <text evidence="6">The sequence shown here is derived from an EMBL/GenBank/DDBJ whole genome shotgun (WGS) entry which is preliminary data.</text>
</comment>
<dbReference type="SMART" id="SM00267">
    <property type="entry name" value="GGDEF"/>
    <property type="match status" value="1"/>
</dbReference>
<dbReference type="Pfam" id="PF00990">
    <property type="entry name" value="GGDEF"/>
    <property type="match status" value="1"/>
</dbReference>
<evidence type="ECO:0000259" key="5">
    <source>
        <dbReference type="PROSITE" id="PS50887"/>
    </source>
</evidence>
<evidence type="ECO:0000256" key="3">
    <source>
        <dbReference type="PROSITE-ProRule" id="PRU00169"/>
    </source>
</evidence>
<feature type="domain" description="Response regulatory" evidence="4">
    <location>
        <begin position="6"/>
        <end position="119"/>
    </location>
</feature>
<comment type="catalytic activity">
    <reaction evidence="2">
        <text>2 GTP = 3',3'-c-di-GMP + 2 diphosphate</text>
        <dbReference type="Rhea" id="RHEA:24898"/>
        <dbReference type="ChEBI" id="CHEBI:33019"/>
        <dbReference type="ChEBI" id="CHEBI:37565"/>
        <dbReference type="ChEBI" id="CHEBI:58805"/>
        <dbReference type="EC" id="2.7.7.65"/>
    </reaction>
</comment>
<reference evidence="7" key="1">
    <citation type="submission" date="2023-07" db="EMBL/GenBank/DDBJ databases">
        <title>Characterization of two Paracoccaceae strains isolated from Phycosphere and proposal of Xinfangfangia lacusdiani sp. nov.</title>
        <authorList>
            <person name="Deng Y."/>
            <person name="Zhang Y.Q."/>
        </authorList>
    </citation>
    <scope>NUCLEOTIDE SEQUENCE [LARGE SCALE GENOMIC DNA]</scope>
    <source>
        <strain evidence="7">CPCC 101403</strain>
    </source>
</reference>
<name>A0ABU3EAA5_9RHOB</name>
<sequence>MNVAGRILVADGAPKTRIKMKARLSSACYDVTAAGSGVEALRMAALVQPQLVLIGTSLPDMTGAQLCAQFRTQLDGAEIPVLVQVQGPQRIAALQAGASALIDGMDDDLTPFARIRGLMRGDGQSDRGGIGTHPDFGMAEPVAEFRHDTRPRAVFVAGQPAIALGWQFSLRDRLDFSISISDPDRALSQAARGHVPDLYLIAGDIQQPGDGLRLLSELRSRPMSRDAGFVVALRPDRADLTAMALDLGAGDVLTSDLTQPTAAIEAAIRIEGQLGRKLACDRKREETRRNMRWAMTDPLTGLHNRRHALPRLAELFANSLRHGGGLAVMLLDLDRFKLVNDLHGHAAGDAVLQAVAHRMTASLPPDALIARMGGEEFLVVLPDCDAQTAHLLAEDVRRAIAAPAIPLPPESGTGALSITISAGIAAFDRGPASANDLDSALLLARADRALLSAKSSGRNRIVVAPAALAA</sequence>
<dbReference type="Proteomes" id="UP001251085">
    <property type="component" value="Unassembled WGS sequence"/>
</dbReference>
<dbReference type="SUPFAM" id="SSF52172">
    <property type="entry name" value="CheY-like"/>
    <property type="match status" value="1"/>
</dbReference>
<dbReference type="InterPro" id="IPR029787">
    <property type="entry name" value="Nucleotide_cyclase"/>
</dbReference>
<dbReference type="SUPFAM" id="SSF55073">
    <property type="entry name" value="Nucleotide cyclase"/>
    <property type="match status" value="1"/>
</dbReference>
<comment type="caution">
    <text evidence="3">Lacks conserved residue(s) required for the propagation of feature annotation.</text>
</comment>
<evidence type="ECO:0000256" key="2">
    <source>
        <dbReference type="ARBA" id="ARBA00034247"/>
    </source>
</evidence>
<dbReference type="PANTHER" id="PTHR45138:SF9">
    <property type="entry name" value="DIGUANYLATE CYCLASE DGCM-RELATED"/>
    <property type="match status" value="1"/>
</dbReference>
<keyword evidence="6" id="KW-0548">Nucleotidyltransferase</keyword>
<dbReference type="Gene3D" id="3.40.50.2300">
    <property type="match status" value="1"/>
</dbReference>
<dbReference type="PROSITE" id="PS50887">
    <property type="entry name" value="GGDEF"/>
    <property type="match status" value="1"/>
</dbReference>
<dbReference type="Pfam" id="PF00072">
    <property type="entry name" value="Response_reg"/>
    <property type="match status" value="1"/>
</dbReference>
<dbReference type="InterPro" id="IPR043128">
    <property type="entry name" value="Rev_trsase/Diguanyl_cyclase"/>
</dbReference>
<dbReference type="CDD" id="cd01949">
    <property type="entry name" value="GGDEF"/>
    <property type="match status" value="1"/>
</dbReference>
<dbReference type="EC" id="2.7.7.65" evidence="1"/>
<dbReference type="RefSeq" id="WP_311758255.1">
    <property type="nucleotide sequence ID" value="NZ_JAVRQI010000003.1"/>
</dbReference>
<dbReference type="NCBIfam" id="TIGR00254">
    <property type="entry name" value="GGDEF"/>
    <property type="match status" value="1"/>
</dbReference>
<accession>A0ABU3EAA5</accession>
<dbReference type="InterPro" id="IPR001789">
    <property type="entry name" value="Sig_transdc_resp-reg_receiver"/>
</dbReference>
<proteinExistence type="predicted"/>
<gene>
    <name evidence="6" type="ORF">RM190_04720</name>
</gene>
<dbReference type="PANTHER" id="PTHR45138">
    <property type="entry name" value="REGULATORY COMPONENTS OF SENSORY TRANSDUCTION SYSTEM"/>
    <property type="match status" value="1"/>
</dbReference>
<protein>
    <recommendedName>
        <fullName evidence="1">diguanylate cyclase</fullName>
        <ecNumber evidence="1">2.7.7.65</ecNumber>
    </recommendedName>
</protein>
<evidence type="ECO:0000256" key="1">
    <source>
        <dbReference type="ARBA" id="ARBA00012528"/>
    </source>
</evidence>
<organism evidence="6 7">
    <name type="scientific">Paracoccus broussonetiae</name>
    <dbReference type="NCBI Taxonomy" id="3075834"/>
    <lineage>
        <taxon>Bacteria</taxon>
        <taxon>Pseudomonadati</taxon>
        <taxon>Pseudomonadota</taxon>
        <taxon>Alphaproteobacteria</taxon>
        <taxon>Rhodobacterales</taxon>
        <taxon>Paracoccaceae</taxon>
        <taxon>Paracoccus</taxon>
    </lineage>
</organism>
<keyword evidence="7" id="KW-1185">Reference proteome</keyword>
<dbReference type="EMBL" id="JAVRQI010000003">
    <property type="protein sequence ID" value="MDT1061151.1"/>
    <property type="molecule type" value="Genomic_DNA"/>
</dbReference>
<dbReference type="GO" id="GO:0052621">
    <property type="term" value="F:diguanylate cyclase activity"/>
    <property type="evidence" value="ECO:0007669"/>
    <property type="project" value="UniProtKB-EC"/>
</dbReference>
<feature type="domain" description="GGDEF" evidence="5">
    <location>
        <begin position="324"/>
        <end position="466"/>
    </location>
</feature>
<dbReference type="PROSITE" id="PS50110">
    <property type="entry name" value="RESPONSE_REGULATORY"/>
    <property type="match status" value="2"/>
</dbReference>
<evidence type="ECO:0000313" key="7">
    <source>
        <dbReference type="Proteomes" id="UP001251085"/>
    </source>
</evidence>
<dbReference type="InterPro" id="IPR000160">
    <property type="entry name" value="GGDEF_dom"/>
</dbReference>
<evidence type="ECO:0000313" key="6">
    <source>
        <dbReference type="EMBL" id="MDT1061151.1"/>
    </source>
</evidence>
<keyword evidence="6" id="KW-0808">Transferase</keyword>
<feature type="domain" description="Response regulatory" evidence="4">
    <location>
        <begin position="152"/>
        <end position="270"/>
    </location>
</feature>